<dbReference type="Proteomes" id="UP001066276">
    <property type="component" value="Chromosome 11"/>
</dbReference>
<organism evidence="2 3">
    <name type="scientific">Pleurodeles waltl</name>
    <name type="common">Iberian ribbed newt</name>
    <dbReference type="NCBI Taxonomy" id="8319"/>
    <lineage>
        <taxon>Eukaryota</taxon>
        <taxon>Metazoa</taxon>
        <taxon>Chordata</taxon>
        <taxon>Craniata</taxon>
        <taxon>Vertebrata</taxon>
        <taxon>Euteleostomi</taxon>
        <taxon>Amphibia</taxon>
        <taxon>Batrachia</taxon>
        <taxon>Caudata</taxon>
        <taxon>Salamandroidea</taxon>
        <taxon>Salamandridae</taxon>
        <taxon>Pleurodelinae</taxon>
        <taxon>Pleurodeles</taxon>
    </lineage>
</organism>
<reference evidence="2" key="1">
    <citation type="journal article" date="2022" name="bioRxiv">
        <title>Sequencing and chromosome-scale assembly of the giantPleurodeles waltlgenome.</title>
        <authorList>
            <person name="Brown T."/>
            <person name="Elewa A."/>
            <person name="Iarovenko S."/>
            <person name="Subramanian E."/>
            <person name="Araus A.J."/>
            <person name="Petzold A."/>
            <person name="Susuki M."/>
            <person name="Suzuki K.-i.T."/>
            <person name="Hayashi T."/>
            <person name="Toyoda A."/>
            <person name="Oliveira C."/>
            <person name="Osipova E."/>
            <person name="Leigh N.D."/>
            <person name="Simon A."/>
            <person name="Yun M.H."/>
        </authorList>
    </citation>
    <scope>NUCLEOTIDE SEQUENCE</scope>
    <source>
        <strain evidence="2">20211129_DDA</strain>
        <tissue evidence="2">Liver</tissue>
    </source>
</reference>
<feature type="region of interest" description="Disordered" evidence="1">
    <location>
        <begin position="1"/>
        <end position="21"/>
    </location>
</feature>
<dbReference type="AlphaFoldDB" id="A0AAV7LAR5"/>
<evidence type="ECO:0000313" key="2">
    <source>
        <dbReference type="EMBL" id="KAJ1088102.1"/>
    </source>
</evidence>
<keyword evidence="3" id="KW-1185">Reference proteome</keyword>
<accession>A0AAV7LAR5</accession>
<evidence type="ECO:0000313" key="3">
    <source>
        <dbReference type="Proteomes" id="UP001066276"/>
    </source>
</evidence>
<evidence type="ECO:0000256" key="1">
    <source>
        <dbReference type="SAM" id="MobiDB-lite"/>
    </source>
</evidence>
<protein>
    <submittedName>
        <fullName evidence="2">Uncharacterized protein</fullName>
    </submittedName>
</protein>
<dbReference type="EMBL" id="JANPWB010000015">
    <property type="protein sequence ID" value="KAJ1088102.1"/>
    <property type="molecule type" value="Genomic_DNA"/>
</dbReference>
<gene>
    <name evidence="2" type="ORF">NDU88_001261</name>
</gene>
<comment type="caution">
    <text evidence="2">The sequence shown here is derived from an EMBL/GenBank/DDBJ whole genome shotgun (WGS) entry which is preliminary data.</text>
</comment>
<sequence>MEWGGCGELEEGAVGADQGGEQADTGVGVLSYLNKLQGNSMLFDELYYKNFGDDYISSLKPSLIRLVFEATRIVRHQRHEASTVALVRSRLCCIACPHTMLALKLR</sequence>
<proteinExistence type="predicted"/>
<name>A0AAV7LAR5_PLEWA</name>